<evidence type="ECO:0000256" key="2">
    <source>
        <dbReference type="ARBA" id="ARBA00001946"/>
    </source>
</evidence>
<dbReference type="InterPro" id="IPR000222">
    <property type="entry name" value="PP2C_BS"/>
</dbReference>
<accession>A0AAP0C3W5</accession>
<evidence type="ECO:0000256" key="7">
    <source>
        <dbReference type="ARBA" id="ARBA00022912"/>
    </source>
</evidence>
<organism evidence="11 12">
    <name type="scientific">Deinandra increscens subsp. villosa</name>
    <dbReference type="NCBI Taxonomy" id="3103831"/>
    <lineage>
        <taxon>Eukaryota</taxon>
        <taxon>Viridiplantae</taxon>
        <taxon>Streptophyta</taxon>
        <taxon>Embryophyta</taxon>
        <taxon>Tracheophyta</taxon>
        <taxon>Spermatophyta</taxon>
        <taxon>Magnoliopsida</taxon>
        <taxon>eudicotyledons</taxon>
        <taxon>Gunneridae</taxon>
        <taxon>Pentapetalae</taxon>
        <taxon>asterids</taxon>
        <taxon>campanulids</taxon>
        <taxon>Asterales</taxon>
        <taxon>Asteraceae</taxon>
        <taxon>Asteroideae</taxon>
        <taxon>Heliantheae alliance</taxon>
        <taxon>Madieae</taxon>
        <taxon>Madiinae</taxon>
        <taxon>Deinandra</taxon>
    </lineage>
</organism>
<dbReference type="PANTHER" id="PTHR47992">
    <property type="entry name" value="PROTEIN PHOSPHATASE"/>
    <property type="match status" value="1"/>
</dbReference>
<keyword evidence="5 9" id="KW-0378">Hydrolase</keyword>
<dbReference type="SUPFAM" id="SSF81606">
    <property type="entry name" value="PP2C-like"/>
    <property type="match status" value="1"/>
</dbReference>
<dbReference type="Proteomes" id="UP001408789">
    <property type="component" value="Unassembled WGS sequence"/>
</dbReference>
<dbReference type="SMART" id="SM00332">
    <property type="entry name" value="PP2Cc"/>
    <property type="match status" value="1"/>
</dbReference>
<evidence type="ECO:0000256" key="4">
    <source>
        <dbReference type="ARBA" id="ARBA00022723"/>
    </source>
</evidence>
<dbReference type="InterPro" id="IPR015655">
    <property type="entry name" value="PP2C"/>
</dbReference>
<keyword evidence="8" id="KW-0464">Manganese</keyword>
<dbReference type="CDD" id="cd00143">
    <property type="entry name" value="PP2Cc"/>
    <property type="match status" value="1"/>
</dbReference>
<evidence type="ECO:0000256" key="6">
    <source>
        <dbReference type="ARBA" id="ARBA00022842"/>
    </source>
</evidence>
<keyword evidence="12" id="KW-1185">Reference proteome</keyword>
<protein>
    <recommendedName>
        <fullName evidence="3">protein-serine/threonine phosphatase</fullName>
        <ecNumber evidence="3">3.1.3.16</ecNumber>
    </recommendedName>
</protein>
<dbReference type="EC" id="3.1.3.16" evidence="3"/>
<keyword evidence="6" id="KW-0460">Magnesium</keyword>
<evidence type="ECO:0000313" key="11">
    <source>
        <dbReference type="EMBL" id="KAK9048396.1"/>
    </source>
</evidence>
<keyword evidence="4" id="KW-0479">Metal-binding</keyword>
<dbReference type="PROSITE" id="PS51746">
    <property type="entry name" value="PPM_2"/>
    <property type="match status" value="1"/>
</dbReference>
<dbReference type="Pfam" id="PF00481">
    <property type="entry name" value="PP2C"/>
    <property type="match status" value="1"/>
</dbReference>
<evidence type="ECO:0000256" key="3">
    <source>
        <dbReference type="ARBA" id="ARBA00013081"/>
    </source>
</evidence>
<gene>
    <name evidence="11" type="ORF">SSX86_032641</name>
</gene>
<keyword evidence="7 9" id="KW-0904">Protein phosphatase</keyword>
<evidence type="ECO:0000256" key="8">
    <source>
        <dbReference type="ARBA" id="ARBA00023211"/>
    </source>
</evidence>
<evidence type="ECO:0000259" key="10">
    <source>
        <dbReference type="PROSITE" id="PS51746"/>
    </source>
</evidence>
<evidence type="ECO:0000313" key="12">
    <source>
        <dbReference type="Proteomes" id="UP001408789"/>
    </source>
</evidence>
<dbReference type="SMART" id="SM00331">
    <property type="entry name" value="PP2C_SIG"/>
    <property type="match status" value="1"/>
</dbReference>
<evidence type="ECO:0000256" key="5">
    <source>
        <dbReference type="ARBA" id="ARBA00022801"/>
    </source>
</evidence>
<sequence length="343" mass="38253">MMINSMDPTISSSPSVSNCRQTARCSGKLDVTLASRRRAELRRLKVKSNGDDCLTKRRRLENHNNDGNHDFDFPQQSCVIGRRREMEDAVSVELGFVNVNNDNTRKFDFYGVYDGHGGSRVAYACRERLHRLLAAEMEIGMGEVNWEKLMVESFEKMDEEVNESEVVGSMGSTATVAVIGEKEIVVANCGDSRAVLSRGGATVPLSNDHKPDRPDELERIERSGGRVIDWNGQRVLGVLATSRSIGDRQLNPYVIAKPEVTVNKREDGDEFIILASDGLWDVISNDLACHVVRKCLGGRIIFQKSTQERDDNRYKTMNAAKVLTKLAMARGSKDNISVIVMNL</sequence>
<comment type="cofactor">
    <cofactor evidence="1">
        <name>Mn(2+)</name>
        <dbReference type="ChEBI" id="CHEBI:29035"/>
    </cofactor>
</comment>
<dbReference type="Gene3D" id="3.60.40.10">
    <property type="entry name" value="PPM-type phosphatase domain"/>
    <property type="match status" value="1"/>
</dbReference>
<dbReference type="InterPro" id="IPR001932">
    <property type="entry name" value="PPM-type_phosphatase-like_dom"/>
</dbReference>
<dbReference type="EMBL" id="JBCNJP010012671">
    <property type="protein sequence ID" value="KAK9048396.1"/>
    <property type="molecule type" value="Genomic_DNA"/>
</dbReference>
<reference evidence="11 12" key="1">
    <citation type="submission" date="2024-04" db="EMBL/GenBank/DDBJ databases">
        <title>The reference genome of an endangered Asteraceae, Deinandra increscens subsp. villosa, native to the Central Coast of California.</title>
        <authorList>
            <person name="Guilliams M."/>
            <person name="Hasenstab-Lehman K."/>
            <person name="Meyer R."/>
            <person name="Mcevoy S."/>
        </authorList>
    </citation>
    <scope>NUCLEOTIDE SEQUENCE [LARGE SCALE GENOMIC DNA]</scope>
    <source>
        <tissue evidence="11">Leaf</tissue>
    </source>
</reference>
<dbReference type="AlphaFoldDB" id="A0AAP0C3W5"/>
<proteinExistence type="inferred from homology"/>
<evidence type="ECO:0000256" key="9">
    <source>
        <dbReference type="RuleBase" id="RU003465"/>
    </source>
</evidence>
<name>A0AAP0C3W5_9ASTR</name>
<dbReference type="GO" id="GO:0004722">
    <property type="term" value="F:protein serine/threonine phosphatase activity"/>
    <property type="evidence" value="ECO:0007669"/>
    <property type="project" value="UniProtKB-EC"/>
</dbReference>
<evidence type="ECO:0000256" key="1">
    <source>
        <dbReference type="ARBA" id="ARBA00001936"/>
    </source>
</evidence>
<comment type="caution">
    <text evidence="11">The sequence shown here is derived from an EMBL/GenBank/DDBJ whole genome shotgun (WGS) entry which is preliminary data.</text>
</comment>
<dbReference type="FunFam" id="3.60.40.10:FF:000291">
    <property type="entry name" value="Protein phosphatase 2C 50"/>
    <property type="match status" value="1"/>
</dbReference>
<feature type="domain" description="PPM-type phosphatase" evidence="10">
    <location>
        <begin position="70"/>
        <end position="343"/>
    </location>
</feature>
<dbReference type="PROSITE" id="PS01032">
    <property type="entry name" value="PPM_1"/>
    <property type="match status" value="1"/>
</dbReference>
<dbReference type="GO" id="GO:0046872">
    <property type="term" value="F:metal ion binding"/>
    <property type="evidence" value="ECO:0007669"/>
    <property type="project" value="UniProtKB-KW"/>
</dbReference>
<comment type="similarity">
    <text evidence="9">Belongs to the PP2C family.</text>
</comment>
<dbReference type="InterPro" id="IPR036457">
    <property type="entry name" value="PPM-type-like_dom_sf"/>
</dbReference>
<comment type="cofactor">
    <cofactor evidence="2">
        <name>Mg(2+)</name>
        <dbReference type="ChEBI" id="CHEBI:18420"/>
    </cofactor>
</comment>